<keyword evidence="9 11" id="KW-0460">Magnesium</keyword>
<name>A0ABW4M106_9HYPH</name>
<feature type="binding site" evidence="11">
    <location>
        <position position="52"/>
    </location>
    <ligand>
        <name>substrate</name>
    </ligand>
</feature>
<dbReference type="RefSeq" id="WP_377397725.1">
    <property type="nucleotide sequence ID" value="NZ_JBHUEQ010000006.1"/>
</dbReference>
<evidence type="ECO:0000313" key="13">
    <source>
        <dbReference type="Proteomes" id="UP001597322"/>
    </source>
</evidence>
<feature type="binding site" evidence="11">
    <location>
        <position position="127"/>
    </location>
    <ligand>
        <name>ATP</name>
        <dbReference type="ChEBI" id="CHEBI:30616"/>
    </ligand>
</feature>
<dbReference type="EMBL" id="JBHUEQ010000006">
    <property type="protein sequence ID" value="MFD1744970.1"/>
    <property type="molecule type" value="Genomic_DNA"/>
</dbReference>
<keyword evidence="5 11" id="KW-0479">Metal-binding</keyword>
<evidence type="ECO:0000256" key="5">
    <source>
        <dbReference type="ARBA" id="ARBA00022723"/>
    </source>
</evidence>
<dbReference type="PRINTS" id="PR01099">
    <property type="entry name" value="HYETHTZKNASE"/>
</dbReference>
<comment type="cofactor">
    <cofactor evidence="2 11">
        <name>Mg(2+)</name>
        <dbReference type="ChEBI" id="CHEBI:18420"/>
    </cofactor>
</comment>
<evidence type="ECO:0000256" key="11">
    <source>
        <dbReference type="HAMAP-Rule" id="MF_00228"/>
    </source>
</evidence>
<dbReference type="Pfam" id="PF02110">
    <property type="entry name" value="HK"/>
    <property type="match status" value="2"/>
</dbReference>
<dbReference type="PIRSF" id="PIRSF000513">
    <property type="entry name" value="Thz_kinase"/>
    <property type="match status" value="1"/>
</dbReference>
<keyword evidence="6 11" id="KW-0547">Nucleotide-binding</keyword>
<dbReference type="HAMAP" id="MF_00228">
    <property type="entry name" value="Thz_kinase"/>
    <property type="match status" value="1"/>
</dbReference>
<proteinExistence type="inferred from homology"/>
<feature type="binding site" evidence="11">
    <location>
        <position position="174"/>
    </location>
    <ligand>
        <name>substrate</name>
    </ligand>
</feature>
<evidence type="ECO:0000256" key="10">
    <source>
        <dbReference type="ARBA" id="ARBA00022977"/>
    </source>
</evidence>
<evidence type="ECO:0000256" key="3">
    <source>
        <dbReference type="ARBA" id="ARBA00004868"/>
    </source>
</evidence>
<gene>
    <name evidence="11" type="primary">thiM</name>
    <name evidence="12" type="ORF">ACFSE1_05785</name>
</gene>
<dbReference type="Gene3D" id="3.40.1190.20">
    <property type="match status" value="2"/>
</dbReference>
<comment type="similarity">
    <text evidence="11">Belongs to the Thz kinase family.</text>
</comment>
<feature type="binding site" evidence="11">
    <location>
        <position position="147"/>
    </location>
    <ligand>
        <name>ATP</name>
        <dbReference type="ChEBI" id="CHEBI:30616"/>
    </ligand>
</feature>
<evidence type="ECO:0000256" key="1">
    <source>
        <dbReference type="ARBA" id="ARBA00001771"/>
    </source>
</evidence>
<comment type="catalytic activity">
    <reaction evidence="1 11">
        <text>5-(2-hydroxyethyl)-4-methylthiazole + ATP = 4-methyl-5-(2-phosphooxyethyl)-thiazole + ADP + H(+)</text>
        <dbReference type="Rhea" id="RHEA:24212"/>
        <dbReference type="ChEBI" id="CHEBI:15378"/>
        <dbReference type="ChEBI" id="CHEBI:17957"/>
        <dbReference type="ChEBI" id="CHEBI:30616"/>
        <dbReference type="ChEBI" id="CHEBI:58296"/>
        <dbReference type="ChEBI" id="CHEBI:456216"/>
        <dbReference type="EC" id="2.7.1.50"/>
    </reaction>
</comment>
<dbReference type="EC" id="2.7.1.50" evidence="11"/>
<evidence type="ECO:0000313" key="12">
    <source>
        <dbReference type="EMBL" id="MFD1744970.1"/>
    </source>
</evidence>
<keyword evidence="13" id="KW-1185">Reference proteome</keyword>
<sequence>MTVSRSLPTSHHAADLLAKVRARRPRVHCLMNTVVQKFTADGITVVGGIPSMTSSRDEIADFVAKADALTINLGTLDAERRAVIRIAVEIANAAAKPWIVDPVHCDYSRGRLEFARELIALGPTIVRGNAAEMALITDTRASLRIQTGPVDLLSDGQRAVSIQNGHGWMAQVTGTGCLSGGVIAAFMAVEKDALLAAASALAVTGCSAEMAAQEAKGPGSFEPAFLDALANITTENIRERARISHESC</sequence>
<protein>
    <recommendedName>
        <fullName evidence="11">Hydroxyethylthiazole kinase</fullName>
        <ecNumber evidence="11">2.7.1.50</ecNumber>
    </recommendedName>
    <alternativeName>
        <fullName evidence="11">4-methyl-5-beta-hydroxyethylthiazole kinase</fullName>
        <shortName evidence="11">TH kinase</shortName>
        <shortName evidence="11">Thz kinase</shortName>
    </alternativeName>
</protein>
<evidence type="ECO:0000256" key="6">
    <source>
        <dbReference type="ARBA" id="ARBA00022741"/>
    </source>
</evidence>
<dbReference type="GO" id="GO:0004417">
    <property type="term" value="F:hydroxyethylthiazole kinase activity"/>
    <property type="evidence" value="ECO:0007669"/>
    <property type="project" value="UniProtKB-EC"/>
</dbReference>
<comment type="function">
    <text evidence="11">Catalyzes the phosphorylation of the hydroxyl group of 4-methyl-5-beta-hydroxyethylthiazole (THZ).</text>
</comment>
<keyword evidence="7 11" id="KW-0418">Kinase</keyword>
<evidence type="ECO:0000256" key="8">
    <source>
        <dbReference type="ARBA" id="ARBA00022840"/>
    </source>
</evidence>
<dbReference type="InterPro" id="IPR000417">
    <property type="entry name" value="Hyethyz_kinase"/>
</dbReference>
<keyword evidence="8 11" id="KW-0067">ATP-binding</keyword>
<evidence type="ECO:0000256" key="4">
    <source>
        <dbReference type="ARBA" id="ARBA00022679"/>
    </source>
</evidence>
<dbReference type="SUPFAM" id="SSF53613">
    <property type="entry name" value="Ribokinase-like"/>
    <property type="match status" value="1"/>
</dbReference>
<evidence type="ECO:0000256" key="7">
    <source>
        <dbReference type="ARBA" id="ARBA00022777"/>
    </source>
</evidence>
<keyword evidence="10 11" id="KW-0784">Thiamine biosynthesis</keyword>
<dbReference type="InterPro" id="IPR029056">
    <property type="entry name" value="Ribokinase-like"/>
</dbReference>
<keyword evidence="4 11" id="KW-0808">Transferase</keyword>
<comment type="pathway">
    <text evidence="3 11">Cofactor biosynthesis; thiamine diphosphate biosynthesis; 4-methyl-5-(2-phosphoethyl)-thiazole from 5-(2-hydroxyethyl)-4-methylthiazole: step 1/1.</text>
</comment>
<reference evidence="13" key="1">
    <citation type="journal article" date="2019" name="Int. J. Syst. Evol. Microbiol.">
        <title>The Global Catalogue of Microorganisms (GCM) 10K type strain sequencing project: providing services to taxonomists for standard genome sequencing and annotation.</title>
        <authorList>
            <consortium name="The Broad Institute Genomics Platform"/>
            <consortium name="The Broad Institute Genome Sequencing Center for Infectious Disease"/>
            <person name="Wu L."/>
            <person name="Ma J."/>
        </authorList>
    </citation>
    <scope>NUCLEOTIDE SEQUENCE [LARGE SCALE GENOMIC DNA]</scope>
    <source>
        <strain evidence="13">CG52</strain>
    </source>
</reference>
<comment type="caution">
    <text evidence="12">The sequence shown here is derived from an EMBL/GenBank/DDBJ whole genome shotgun (WGS) entry which is preliminary data.</text>
</comment>
<evidence type="ECO:0000256" key="9">
    <source>
        <dbReference type="ARBA" id="ARBA00022842"/>
    </source>
</evidence>
<evidence type="ECO:0000256" key="2">
    <source>
        <dbReference type="ARBA" id="ARBA00001946"/>
    </source>
</evidence>
<organism evidence="12 13">
    <name type="scientific">Rhizobium helianthi</name>
    <dbReference type="NCBI Taxonomy" id="1132695"/>
    <lineage>
        <taxon>Bacteria</taxon>
        <taxon>Pseudomonadati</taxon>
        <taxon>Pseudomonadota</taxon>
        <taxon>Alphaproteobacteria</taxon>
        <taxon>Hyphomicrobiales</taxon>
        <taxon>Rhizobiaceae</taxon>
        <taxon>Rhizobium/Agrobacterium group</taxon>
        <taxon>Rhizobium</taxon>
    </lineage>
</organism>
<dbReference type="Proteomes" id="UP001597322">
    <property type="component" value="Unassembled WGS sequence"/>
</dbReference>
<dbReference type="CDD" id="cd01170">
    <property type="entry name" value="THZ_kinase"/>
    <property type="match status" value="1"/>
</dbReference>
<accession>A0ABW4M106</accession>